<dbReference type="Proteomes" id="UP001324794">
    <property type="component" value="Chromosome"/>
</dbReference>
<dbReference type="InterPro" id="IPR012341">
    <property type="entry name" value="6hp_glycosidase-like_sf"/>
</dbReference>
<evidence type="ECO:0000256" key="1">
    <source>
        <dbReference type="ARBA" id="ARBA00000966"/>
    </source>
</evidence>
<comment type="similarity">
    <text evidence="2">Belongs to the glycosyl hydrolase 8 (cellulase D) family.</text>
</comment>
<evidence type="ECO:0000313" key="9">
    <source>
        <dbReference type="EMBL" id="WQH11089.1"/>
    </source>
</evidence>
<dbReference type="EC" id="3.2.1.4" evidence="3"/>
<dbReference type="GO" id="GO:0016787">
    <property type="term" value="F:hydrolase activity"/>
    <property type="evidence" value="ECO:0007669"/>
    <property type="project" value="UniProtKB-KW"/>
</dbReference>
<evidence type="ECO:0000256" key="7">
    <source>
        <dbReference type="ARBA" id="ARBA00023326"/>
    </source>
</evidence>
<evidence type="ECO:0000256" key="6">
    <source>
        <dbReference type="ARBA" id="ARBA00023295"/>
    </source>
</evidence>
<evidence type="ECO:0000313" key="10">
    <source>
        <dbReference type="Proteomes" id="UP001324794"/>
    </source>
</evidence>
<dbReference type="EMBL" id="CP140255">
    <property type="protein sequence ID" value="WQH11089.1"/>
    <property type="molecule type" value="Genomic_DNA"/>
</dbReference>
<evidence type="ECO:0000256" key="2">
    <source>
        <dbReference type="ARBA" id="ARBA00009209"/>
    </source>
</evidence>
<evidence type="ECO:0000256" key="8">
    <source>
        <dbReference type="SAM" id="SignalP"/>
    </source>
</evidence>
<comment type="catalytic activity">
    <reaction evidence="1">
        <text>Endohydrolysis of (1-&gt;4)-beta-D-glucosidic linkages in cellulose, lichenin and cereal beta-D-glucans.</text>
        <dbReference type="EC" id="3.2.1.4"/>
    </reaction>
</comment>
<keyword evidence="5" id="KW-0136">Cellulose degradation</keyword>
<keyword evidence="7" id="KW-0624">Polysaccharide degradation</keyword>
<protein>
    <recommendedName>
        <fullName evidence="3">cellulase</fullName>
        <ecNumber evidence="3">3.2.1.4</ecNumber>
    </recommendedName>
</protein>
<dbReference type="PRINTS" id="PR00735">
    <property type="entry name" value="GLHYDRLASE8"/>
</dbReference>
<dbReference type="RefSeq" id="WP_133732812.1">
    <property type="nucleotide sequence ID" value="NZ_CP140255.1"/>
</dbReference>
<dbReference type="InterPro" id="IPR002037">
    <property type="entry name" value="Glyco_hydro_8"/>
</dbReference>
<organism evidence="9 10">
    <name type="scientific">Vreelandella neptunia</name>
    <dbReference type="NCBI Taxonomy" id="115551"/>
    <lineage>
        <taxon>Bacteria</taxon>
        <taxon>Pseudomonadati</taxon>
        <taxon>Pseudomonadota</taxon>
        <taxon>Gammaproteobacteria</taxon>
        <taxon>Oceanospirillales</taxon>
        <taxon>Halomonadaceae</taxon>
        <taxon>Vreelandella</taxon>
    </lineage>
</organism>
<feature type="signal peptide" evidence="8">
    <location>
        <begin position="1"/>
        <end position="26"/>
    </location>
</feature>
<evidence type="ECO:0000256" key="3">
    <source>
        <dbReference type="ARBA" id="ARBA00012601"/>
    </source>
</evidence>
<keyword evidence="7" id="KW-0119">Carbohydrate metabolism</keyword>
<name>A0ABZ0YHS4_9GAMM</name>
<dbReference type="InterPro" id="IPR008928">
    <property type="entry name" value="6-hairpin_glycosidase_sf"/>
</dbReference>
<gene>
    <name evidence="9" type="ORF">SR894_13060</name>
</gene>
<accession>A0ABZ0YHS4</accession>
<keyword evidence="4 9" id="KW-0378">Hydrolase</keyword>
<keyword evidence="10" id="KW-1185">Reference proteome</keyword>
<keyword evidence="8" id="KW-0732">Signal</keyword>
<dbReference type="Gene3D" id="1.50.10.10">
    <property type="match status" value="1"/>
</dbReference>
<keyword evidence="6" id="KW-0326">Glycosidase</keyword>
<feature type="chain" id="PRO_5046212919" description="cellulase" evidence="8">
    <location>
        <begin position="27"/>
        <end position="341"/>
    </location>
</feature>
<evidence type="ECO:0000256" key="4">
    <source>
        <dbReference type="ARBA" id="ARBA00022801"/>
    </source>
</evidence>
<sequence length="341" mass="38392">MKTIPSRVIAVLTLVAGLCGIVTASADERRVDRAWEAYVDRFITDEGRVIDTGNGNISHSEGQGWGMMLAQHYGDQQTFHKLWQWTRQQLGRQDVSLFSWRYDPSKTPPVRDNNNASDGDLFIAWALYLAAEQWDNRNYANASSSIRRAIVDELVTDMAGYTVLLPGIEGFKHSDTADLNLSYWFVPAMQDFAEMAPEEPWQALIDDGVSLLDETTFGRYRLPTDWVTLTADGVVSPAEEWEPRFSFDAVRIPLYFAWGGRDEGASIGSITAFWNDPAYQPASAWINVTTDERAEYPISRGVRAINAFANNQALPDPVPKEEDDYYSATLLLLTHMADDMR</sequence>
<reference evidence="9 10" key="1">
    <citation type="submission" date="2023-11" db="EMBL/GenBank/DDBJ databases">
        <title>MicrobeMod: A computational toolkit for identifying prokaryotic methylation and restriction-modification with nanopore sequencing.</title>
        <authorList>
            <person name="Crits-Christoph A."/>
            <person name="Kang S.C."/>
            <person name="Lee H."/>
            <person name="Ostrov N."/>
        </authorList>
    </citation>
    <scope>NUCLEOTIDE SEQUENCE [LARGE SCALE GENOMIC DNA]</scope>
    <source>
        <strain evidence="9 10">ATCC BAA-805</strain>
    </source>
</reference>
<proteinExistence type="inferred from homology"/>
<dbReference type="SUPFAM" id="SSF48208">
    <property type="entry name" value="Six-hairpin glycosidases"/>
    <property type="match status" value="1"/>
</dbReference>
<dbReference type="Pfam" id="PF01270">
    <property type="entry name" value="Glyco_hydro_8"/>
    <property type="match status" value="1"/>
</dbReference>
<evidence type="ECO:0000256" key="5">
    <source>
        <dbReference type="ARBA" id="ARBA00023001"/>
    </source>
</evidence>